<accession>B3QX22</accession>
<evidence type="ECO:0000259" key="2">
    <source>
        <dbReference type="Pfam" id="PF13548"/>
    </source>
</evidence>
<feature type="domain" description="DUF4126" evidence="2">
    <location>
        <begin position="8"/>
        <end position="174"/>
    </location>
</feature>
<dbReference type="OrthoDB" id="288613at2"/>
<dbReference type="STRING" id="517418.Ctha_2382"/>
<feature type="transmembrane region" description="Helical" evidence="1">
    <location>
        <begin position="51"/>
        <end position="70"/>
    </location>
</feature>
<feature type="transmembrane region" description="Helical" evidence="1">
    <location>
        <begin position="160"/>
        <end position="179"/>
    </location>
</feature>
<evidence type="ECO:0000313" key="3">
    <source>
        <dbReference type="EMBL" id="ACF14832.1"/>
    </source>
</evidence>
<sequence length="188" mass="20487">MEFYNSLGFGICLSAAAGFRGFTPLLVLSVVSYIGMFQPPQGFAWLSNGPVSILFSIALVSEMILSYIAFTKAFVNVVKVTLAVMIGTFLMAAVVAEIAPVFRWAIAIFLGGGAAGILQGMNALIRDMEKDSNAIYQILISGLELIFSLVISLFGILFPVFSGAVILFFILFVLKRIFFRSLRKEMLS</sequence>
<dbReference type="InterPro" id="IPR025196">
    <property type="entry name" value="DUF4126"/>
</dbReference>
<feature type="transmembrane region" description="Helical" evidence="1">
    <location>
        <begin position="7"/>
        <end position="31"/>
    </location>
</feature>
<gene>
    <name evidence="3" type="ordered locus">Ctha_2382</name>
</gene>
<dbReference type="EMBL" id="CP001100">
    <property type="protein sequence ID" value="ACF14832.1"/>
    <property type="molecule type" value="Genomic_DNA"/>
</dbReference>
<keyword evidence="1" id="KW-1133">Transmembrane helix</keyword>
<evidence type="ECO:0000256" key="1">
    <source>
        <dbReference type="SAM" id="Phobius"/>
    </source>
</evidence>
<keyword evidence="1" id="KW-0472">Membrane</keyword>
<feature type="transmembrane region" description="Helical" evidence="1">
    <location>
        <begin position="77"/>
        <end position="96"/>
    </location>
</feature>
<dbReference type="eggNOG" id="ENOG5031EC9">
    <property type="taxonomic scope" value="Bacteria"/>
</dbReference>
<dbReference type="Pfam" id="PF13548">
    <property type="entry name" value="DUF4126"/>
    <property type="match status" value="1"/>
</dbReference>
<proteinExistence type="predicted"/>
<dbReference type="HOGENOM" id="CLU_086377_1_1_10"/>
<reference evidence="3 4" key="1">
    <citation type="submission" date="2008-06" db="EMBL/GenBank/DDBJ databases">
        <title>Complete sequence of Chloroherpeton thalassium ATCC 35110.</title>
        <authorList>
            <consortium name="US DOE Joint Genome Institute"/>
            <person name="Lucas S."/>
            <person name="Copeland A."/>
            <person name="Lapidus A."/>
            <person name="Glavina del Rio T."/>
            <person name="Dalin E."/>
            <person name="Tice H."/>
            <person name="Bruce D."/>
            <person name="Goodwin L."/>
            <person name="Pitluck S."/>
            <person name="Schmutz J."/>
            <person name="Larimer F."/>
            <person name="Land M."/>
            <person name="Hauser L."/>
            <person name="Kyrpides N."/>
            <person name="Mikhailova N."/>
            <person name="Liu Z."/>
            <person name="Li T."/>
            <person name="Zhao F."/>
            <person name="Overmann J."/>
            <person name="Bryant D.A."/>
            <person name="Richardson P."/>
        </authorList>
    </citation>
    <scope>NUCLEOTIDE SEQUENCE [LARGE SCALE GENOMIC DNA]</scope>
    <source>
        <strain evidence="4">ATCC 35110 / GB-78</strain>
    </source>
</reference>
<keyword evidence="4" id="KW-1185">Reference proteome</keyword>
<dbReference type="KEGG" id="cts:Ctha_2382"/>
<dbReference type="AlphaFoldDB" id="B3QX22"/>
<dbReference type="Proteomes" id="UP000001208">
    <property type="component" value="Chromosome"/>
</dbReference>
<keyword evidence="1" id="KW-0812">Transmembrane</keyword>
<feature type="transmembrane region" description="Helical" evidence="1">
    <location>
        <begin position="102"/>
        <end position="122"/>
    </location>
</feature>
<feature type="transmembrane region" description="Helical" evidence="1">
    <location>
        <begin position="134"/>
        <end position="154"/>
    </location>
</feature>
<organism evidence="3 4">
    <name type="scientific">Chloroherpeton thalassium (strain ATCC 35110 / GB-78)</name>
    <dbReference type="NCBI Taxonomy" id="517418"/>
    <lineage>
        <taxon>Bacteria</taxon>
        <taxon>Pseudomonadati</taxon>
        <taxon>Chlorobiota</taxon>
        <taxon>Chlorobiia</taxon>
        <taxon>Chlorobiales</taxon>
        <taxon>Chloroherpetonaceae</taxon>
        <taxon>Chloroherpeton</taxon>
    </lineage>
</organism>
<dbReference type="RefSeq" id="WP_012500914.1">
    <property type="nucleotide sequence ID" value="NC_011026.1"/>
</dbReference>
<protein>
    <recommendedName>
        <fullName evidence="2">DUF4126 domain-containing protein</fullName>
    </recommendedName>
</protein>
<evidence type="ECO:0000313" key="4">
    <source>
        <dbReference type="Proteomes" id="UP000001208"/>
    </source>
</evidence>
<name>B3QX22_CHLT3</name>